<dbReference type="AlphaFoldDB" id="A0A085WJV3"/>
<name>A0A085WJV3_9BACT</name>
<evidence type="ECO:0000313" key="1">
    <source>
        <dbReference type="EMBL" id="KFE67966.1"/>
    </source>
</evidence>
<comment type="caution">
    <text evidence="1">The sequence shown here is derived from an EMBL/GenBank/DDBJ whole genome shotgun (WGS) entry which is preliminary data.</text>
</comment>
<protein>
    <submittedName>
        <fullName evidence="1">Uncharacterized protein</fullName>
    </submittedName>
</protein>
<evidence type="ECO:0000313" key="2">
    <source>
        <dbReference type="Proteomes" id="UP000028725"/>
    </source>
</evidence>
<reference evidence="1 2" key="1">
    <citation type="submission" date="2014-04" db="EMBL/GenBank/DDBJ databases">
        <title>Genome assembly of Hyalangium minutum DSM 14724.</title>
        <authorList>
            <person name="Sharma G."/>
            <person name="Subramanian S."/>
        </authorList>
    </citation>
    <scope>NUCLEOTIDE SEQUENCE [LARGE SCALE GENOMIC DNA]</scope>
    <source>
        <strain evidence="1 2">DSM 14724</strain>
    </source>
</reference>
<proteinExistence type="predicted"/>
<dbReference type="Proteomes" id="UP000028725">
    <property type="component" value="Unassembled WGS sequence"/>
</dbReference>
<sequence length="56" mass="6130">MLETAGLTASLNETVEGETRLASLWPAREPFSGSVLRPGARRVFTLHPPCPPRLRS</sequence>
<gene>
    <name evidence="1" type="ORF">DB31_7203</name>
</gene>
<organism evidence="1 2">
    <name type="scientific">Hyalangium minutum</name>
    <dbReference type="NCBI Taxonomy" id="394096"/>
    <lineage>
        <taxon>Bacteria</taxon>
        <taxon>Pseudomonadati</taxon>
        <taxon>Myxococcota</taxon>
        <taxon>Myxococcia</taxon>
        <taxon>Myxococcales</taxon>
        <taxon>Cystobacterineae</taxon>
        <taxon>Archangiaceae</taxon>
        <taxon>Hyalangium</taxon>
    </lineage>
</organism>
<accession>A0A085WJV3</accession>
<dbReference type="EMBL" id="JMCB01000006">
    <property type="protein sequence ID" value="KFE67966.1"/>
    <property type="molecule type" value="Genomic_DNA"/>
</dbReference>
<keyword evidence="2" id="KW-1185">Reference proteome</keyword>